<evidence type="ECO:0000313" key="1">
    <source>
        <dbReference type="EMBL" id="KAI3903541.1"/>
    </source>
</evidence>
<reference evidence="1" key="1">
    <citation type="submission" date="2022-04" db="EMBL/GenBank/DDBJ databases">
        <title>A functionally conserved STORR gene fusion in Papaver species that diverged 16.8 million years ago.</title>
        <authorList>
            <person name="Catania T."/>
        </authorList>
    </citation>
    <scope>NUCLEOTIDE SEQUENCE</scope>
    <source>
        <strain evidence="1">S-188037</strain>
    </source>
</reference>
<accession>A0AAD4XDH1</accession>
<evidence type="ECO:0000313" key="2">
    <source>
        <dbReference type="Proteomes" id="UP001202328"/>
    </source>
</evidence>
<dbReference type="Proteomes" id="UP001202328">
    <property type="component" value="Unassembled WGS sequence"/>
</dbReference>
<proteinExistence type="predicted"/>
<sequence length="125" mass="13924">MLALCYSALEEASPDEAVRIYGDACSVLEEDEKEQMAFNLYRTAEESLDFLFNYTRVGKKDVHLGYTDAATFLLRLGLSAGQCKASNSQCRLIFVQYKSTCTPTTSSKQKIGIMTVLRISGLILF</sequence>
<dbReference type="EMBL" id="JAJJMB010011222">
    <property type="protein sequence ID" value="KAI3903541.1"/>
    <property type="molecule type" value="Genomic_DNA"/>
</dbReference>
<organism evidence="1 2">
    <name type="scientific">Papaver atlanticum</name>
    <dbReference type="NCBI Taxonomy" id="357466"/>
    <lineage>
        <taxon>Eukaryota</taxon>
        <taxon>Viridiplantae</taxon>
        <taxon>Streptophyta</taxon>
        <taxon>Embryophyta</taxon>
        <taxon>Tracheophyta</taxon>
        <taxon>Spermatophyta</taxon>
        <taxon>Magnoliopsida</taxon>
        <taxon>Ranunculales</taxon>
        <taxon>Papaveraceae</taxon>
        <taxon>Papaveroideae</taxon>
        <taxon>Papaver</taxon>
    </lineage>
</organism>
<name>A0AAD4XDH1_9MAGN</name>
<keyword evidence="2" id="KW-1185">Reference proteome</keyword>
<gene>
    <name evidence="1" type="ORF">MKW98_032195</name>
</gene>
<comment type="caution">
    <text evidence="1">The sequence shown here is derived from an EMBL/GenBank/DDBJ whole genome shotgun (WGS) entry which is preliminary data.</text>
</comment>
<protein>
    <submittedName>
        <fullName evidence="1">Uncharacterized protein</fullName>
    </submittedName>
</protein>
<dbReference type="AlphaFoldDB" id="A0AAD4XDH1"/>